<dbReference type="STRING" id="445710.ATSB10_14620"/>
<keyword evidence="2" id="KW-1185">Reference proteome</keyword>
<proteinExistence type="predicted"/>
<dbReference type="KEGG" id="dtx:ATSB10_14620"/>
<dbReference type="Proteomes" id="UP000077255">
    <property type="component" value="Chromosome"/>
</dbReference>
<name>A0A160MZU8_9GAMM</name>
<reference evidence="1 2" key="1">
    <citation type="submission" date="2016-02" db="EMBL/GenBank/DDBJ databases">
        <title>Complete genome sequencing and analysis of ATSB10, Dyella thiooxydans isolated from rhizosphere soil of sunflower (Helianthus annuus L.).</title>
        <authorList>
            <person name="Lee Y."/>
            <person name="Hwangbo K."/>
            <person name="Chung H."/>
            <person name="Yoo J."/>
            <person name="Kim K.Y."/>
            <person name="Sa T.M."/>
            <person name="Um Y."/>
            <person name="Madhaiyan M."/>
        </authorList>
    </citation>
    <scope>NUCLEOTIDE SEQUENCE [LARGE SCALE GENOMIC DNA]</scope>
    <source>
        <strain evidence="1 2">ATSB10</strain>
    </source>
</reference>
<dbReference type="EMBL" id="CP014841">
    <property type="protein sequence ID" value="AND68916.1"/>
    <property type="molecule type" value="Genomic_DNA"/>
</dbReference>
<protein>
    <submittedName>
        <fullName evidence="1">Uncharacterized protein</fullName>
    </submittedName>
</protein>
<sequence length="71" mass="7893">MASEPGLPHGLAAADAGPIWASARLPGKQRWWFHGFFERSCGGVRCPDACRFCWCSPVCAPRRTQQRHRPG</sequence>
<dbReference type="PATRIC" id="fig|445710.3.peg.1457"/>
<evidence type="ECO:0000313" key="2">
    <source>
        <dbReference type="Proteomes" id="UP000077255"/>
    </source>
</evidence>
<organism evidence="1 2">
    <name type="scientific">Dyella thiooxydans</name>
    <dbReference type="NCBI Taxonomy" id="445710"/>
    <lineage>
        <taxon>Bacteria</taxon>
        <taxon>Pseudomonadati</taxon>
        <taxon>Pseudomonadota</taxon>
        <taxon>Gammaproteobacteria</taxon>
        <taxon>Lysobacterales</taxon>
        <taxon>Rhodanobacteraceae</taxon>
        <taxon>Dyella</taxon>
    </lineage>
</organism>
<evidence type="ECO:0000313" key="1">
    <source>
        <dbReference type="EMBL" id="AND68916.1"/>
    </source>
</evidence>
<dbReference type="AlphaFoldDB" id="A0A160MZU8"/>
<gene>
    <name evidence="1" type="ORF">ATSB10_14620</name>
</gene>
<accession>A0A160MZU8</accession>